<evidence type="ECO:0000256" key="1">
    <source>
        <dbReference type="SAM" id="MobiDB-lite"/>
    </source>
</evidence>
<feature type="region of interest" description="Disordered" evidence="1">
    <location>
        <begin position="1"/>
        <end position="33"/>
    </location>
</feature>
<dbReference type="AlphaFoldDB" id="A0A1R4G3P0"/>
<dbReference type="RefSeq" id="WP_086997690.1">
    <property type="nucleotide sequence ID" value="NZ_FUHW01000027.1"/>
</dbReference>
<dbReference type="EMBL" id="FUHW01000027">
    <property type="protein sequence ID" value="SJM62791.1"/>
    <property type="molecule type" value="Genomic_DNA"/>
</dbReference>
<proteinExistence type="predicted"/>
<evidence type="ECO:0000313" key="3">
    <source>
        <dbReference type="Proteomes" id="UP000195913"/>
    </source>
</evidence>
<keyword evidence="3" id="KW-1185">Reference proteome</keyword>
<sequence>MTQEMEKAQAANLDLLNTHSTPKPDTSSIADKSTSAVDHHALITGVYVAVVQVRGDHVPPRYRRRVMFNLPSAQRAVDRATMDGLDASVVLCQLAPVGGGDHG</sequence>
<accession>A0A1R4G3P0</accession>
<evidence type="ECO:0000313" key="2">
    <source>
        <dbReference type="EMBL" id="SJM62791.1"/>
    </source>
</evidence>
<dbReference type="Proteomes" id="UP000195913">
    <property type="component" value="Unassembled WGS sequence"/>
</dbReference>
<gene>
    <name evidence="2" type="ORF">FM101_07475</name>
</gene>
<name>A0A1R4G3P0_9MICC</name>
<reference evidence="2 3" key="1">
    <citation type="submission" date="2017-02" db="EMBL/GenBank/DDBJ databases">
        <authorList>
            <person name="Peterson S.W."/>
        </authorList>
    </citation>
    <scope>NUCLEOTIDE SEQUENCE [LARGE SCALE GENOMIC DNA]</scope>
    <source>
        <strain evidence="2 3">B Ar 00.02</strain>
    </source>
</reference>
<organism evidence="2 3">
    <name type="scientific">Arthrobacter rhombi</name>
    <dbReference type="NCBI Taxonomy" id="71253"/>
    <lineage>
        <taxon>Bacteria</taxon>
        <taxon>Bacillati</taxon>
        <taxon>Actinomycetota</taxon>
        <taxon>Actinomycetes</taxon>
        <taxon>Micrococcales</taxon>
        <taxon>Micrococcaceae</taxon>
        <taxon>Arthrobacter</taxon>
    </lineage>
</organism>
<feature type="compositionally biased region" description="Polar residues" evidence="1">
    <location>
        <begin position="15"/>
        <end position="33"/>
    </location>
</feature>
<protein>
    <submittedName>
        <fullName evidence="2">Uncharacterized protein</fullName>
    </submittedName>
</protein>